<dbReference type="GO" id="GO:0004190">
    <property type="term" value="F:aspartic-type endopeptidase activity"/>
    <property type="evidence" value="ECO:0007669"/>
    <property type="project" value="UniProtKB-KW"/>
</dbReference>
<dbReference type="Pfam" id="PF00026">
    <property type="entry name" value="Asp"/>
    <property type="match status" value="1"/>
</dbReference>
<dbReference type="InterPro" id="IPR001461">
    <property type="entry name" value="Aspartic_peptidase_A1"/>
</dbReference>
<dbReference type="SUPFAM" id="SSF50630">
    <property type="entry name" value="Acid proteases"/>
    <property type="match status" value="1"/>
</dbReference>
<dbReference type="InterPro" id="IPR001969">
    <property type="entry name" value="Aspartic_peptidase_AS"/>
</dbReference>
<evidence type="ECO:0000259" key="4">
    <source>
        <dbReference type="PROSITE" id="PS51767"/>
    </source>
</evidence>
<keyword evidence="3" id="KW-0732">Signal</keyword>
<gene>
    <name evidence="5" type="ORF">PGLA1383_LOCUS52302</name>
    <name evidence="6" type="ORF">PGLA2088_LOCUS5932</name>
</gene>
<keyword evidence="2" id="KW-0064">Aspartyl protease</keyword>
<evidence type="ECO:0000313" key="7">
    <source>
        <dbReference type="Proteomes" id="UP000654075"/>
    </source>
</evidence>
<evidence type="ECO:0000313" key="6">
    <source>
        <dbReference type="EMBL" id="CAE8647721.1"/>
    </source>
</evidence>
<dbReference type="EMBL" id="CAJNNW010005809">
    <property type="protein sequence ID" value="CAE8647721.1"/>
    <property type="molecule type" value="Genomic_DNA"/>
</dbReference>
<reference evidence="5" key="1">
    <citation type="submission" date="2021-02" db="EMBL/GenBank/DDBJ databases">
        <authorList>
            <person name="Dougan E. K."/>
            <person name="Rhodes N."/>
            <person name="Thang M."/>
            <person name="Chan C."/>
        </authorList>
    </citation>
    <scope>NUCLEOTIDE SEQUENCE</scope>
</reference>
<organism evidence="5 7">
    <name type="scientific">Polarella glacialis</name>
    <name type="common">Dinoflagellate</name>
    <dbReference type="NCBI Taxonomy" id="89957"/>
    <lineage>
        <taxon>Eukaryota</taxon>
        <taxon>Sar</taxon>
        <taxon>Alveolata</taxon>
        <taxon>Dinophyceae</taxon>
        <taxon>Suessiales</taxon>
        <taxon>Suessiaceae</taxon>
        <taxon>Polarella</taxon>
    </lineage>
</organism>
<dbReference type="Proteomes" id="UP000626109">
    <property type="component" value="Unassembled WGS sequence"/>
</dbReference>
<dbReference type="InterPro" id="IPR021109">
    <property type="entry name" value="Peptidase_aspartic_dom_sf"/>
</dbReference>
<evidence type="ECO:0000256" key="2">
    <source>
        <dbReference type="RuleBase" id="RU000454"/>
    </source>
</evidence>
<evidence type="ECO:0000256" key="3">
    <source>
        <dbReference type="SAM" id="SignalP"/>
    </source>
</evidence>
<evidence type="ECO:0000313" key="5">
    <source>
        <dbReference type="EMBL" id="CAE8636898.1"/>
    </source>
</evidence>
<keyword evidence="7" id="KW-1185">Reference proteome</keyword>
<proteinExistence type="inferred from homology"/>
<feature type="non-terminal residue" evidence="5">
    <location>
        <position position="217"/>
    </location>
</feature>
<dbReference type="EMBL" id="CAJNNV010031568">
    <property type="protein sequence ID" value="CAE8636898.1"/>
    <property type="molecule type" value="Genomic_DNA"/>
</dbReference>
<dbReference type="Proteomes" id="UP000654075">
    <property type="component" value="Unassembled WGS sequence"/>
</dbReference>
<name>A0A813HH29_POLGL</name>
<dbReference type="PROSITE" id="PS51767">
    <property type="entry name" value="PEPTIDASE_A1"/>
    <property type="match status" value="1"/>
</dbReference>
<dbReference type="PROSITE" id="PS00141">
    <property type="entry name" value="ASP_PROTEASE"/>
    <property type="match status" value="1"/>
</dbReference>
<keyword evidence="2" id="KW-0378">Hydrolase</keyword>
<comment type="caution">
    <text evidence="5">The sequence shown here is derived from an EMBL/GenBank/DDBJ whole genome shotgun (WGS) entry which is preliminary data.</text>
</comment>
<accession>A0A813HH29</accession>
<dbReference type="AlphaFoldDB" id="A0A813HH29"/>
<comment type="similarity">
    <text evidence="1 2">Belongs to the peptidase A1 family.</text>
</comment>
<feature type="chain" id="PRO_5035596163" description="Peptidase A1 domain-containing protein" evidence="3">
    <location>
        <begin position="17"/>
        <end position="217"/>
    </location>
</feature>
<dbReference type="Gene3D" id="2.40.70.10">
    <property type="entry name" value="Acid Proteases"/>
    <property type="match status" value="1"/>
</dbReference>
<dbReference type="GO" id="GO:0006508">
    <property type="term" value="P:proteolysis"/>
    <property type="evidence" value="ECO:0007669"/>
    <property type="project" value="UniProtKB-KW"/>
</dbReference>
<feature type="domain" description="Peptidase A1" evidence="4">
    <location>
        <begin position="1"/>
        <end position="149"/>
    </location>
</feature>
<sequence length="217" mass="23038">VLAVFILILEIYSIWSGGHFDSDVLAALDTGTSLIVIPPQDFMQVSAAMFGPRLQDSCALQHGVLLCACDIAADVKPLELQLGGVSFRLEAKDSFMELPDGHGALPGGRDVCETGLSTQGLGMWILGDVFLRLAVVVHDPLKRSASLFPRPSARASQVHPDSQLAAFQRSSETWACLALATAAVSSLLLLRPVLGGFFLRTTATPAAQSARQPLLDA</sequence>
<dbReference type="OrthoDB" id="771136at2759"/>
<feature type="signal peptide" evidence="3">
    <location>
        <begin position="1"/>
        <end position="16"/>
    </location>
</feature>
<keyword evidence="2" id="KW-0645">Protease</keyword>
<evidence type="ECO:0000256" key="1">
    <source>
        <dbReference type="ARBA" id="ARBA00007447"/>
    </source>
</evidence>
<dbReference type="InterPro" id="IPR033121">
    <property type="entry name" value="PEPTIDASE_A1"/>
</dbReference>
<protein>
    <recommendedName>
        <fullName evidence="4">Peptidase A1 domain-containing protein</fullName>
    </recommendedName>
</protein>
<dbReference type="PRINTS" id="PR00792">
    <property type="entry name" value="PEPSIN"/>
</dbReference>